<reference evidence="2 3" key="1">
    <citation type="submission" date="2016-10" db="EMBL/GenBank/DDBJ databases">
        <authorList>
            <person name="de Groot N.N."/>
        </authorList>
    </citation>
    <scope>NUCLEOTIDE SEQUENCE [LARGE SCALE GENOMIC DNA]</scope>
    <source>
        <strain evidence="2 3">CPCC 100156</strain>
    </source>
</reference>
<dbReference type="Pfam" id="PF12802">
    <property type="entry name" value="MarR_2"/>
    <property type="match status" value="1"/>
</dbReference>
<dbReference type="PROSITE" id="PS50995">
    <property type="entry name" value="HTH_MARR_2"/>
    <property type="match status" value="1"/>
</dbReference>
<dbReference type="AlphaFoldDB" id="A0A1G7B7R1"/>
<dbReference type="Gene3D" id="1.10.10.10">
    <property type="entry name" value="Winged helix-like DNA-binding domain superfamily/Winged helix DNA-binding domain"/>
    <property type="match status" value="1"/>
</dbReference>
<dbReference type="InterPro" id="IPR000835">
    <property type="entry name" value="HTH_MarR-typ"/>
</dbReference>
<sequence>MAATVTRPALMPDGTDREFRVFVHELLAFADRLTSVRAGFAARIGLPGAAYTLLIALARLEAEAPGIAALAAHLHVSTAFVTTEMARLQRLGFVQKRPHPSDGRRVVLSVTPAGRAALARLAPVQAPVNDALFAALDADDFRRLATLLPRMVADGDAALALIEREDAA</sequence>
<dbReference type="InterPro" id="IPR036388">
    <property type="entry name" value="WH-like_DNA-bd_sf"/>
</dbReference>
<dbReference type="PANTHER" id="PTHR33164">
    <property type="entry name" value="TRANSCRIPTIONAL REGULATOR, MARR FAMILY"/>
    <property type="match status" value="1"/>
</dbReference>
<dbReference type="SUPFAM" id="SSF46785">
    <property type="entry name" value="Winged helix' DNA-binding domain"/>
    <property type="match status" value="1"/>
</dbReference>
<evidence type="ECO:0000313" key="2">
    <source>
        <dbReference type="EMBL" id="SDE22346.1"/>
    </source>
</evidence>
<dbReference type="GO" id="GO:0003700">
    <property type="term" value="F:DNA-binding transcription factor activity"/>
    <property type="evidence" value="ECO:0007669"/>
    <property type="project" value="InterPro"/>
</dbReference>
<dbReference type="GO" id="GO:0006950">
    <property type="term" value="P:response to stress"/>
    <property type="evidence" value="ECO:0007669"/>
    <property type="project" value="TreeGrafter"/>
</dbReference>
<organism evidence="2 3">
    <name type="scientific">Belnapia rosea</name>
    <dbReference type="NCBI Taxonomy" id="938405"/>
    <lineage>
        <taxon>Bacteria</taxon>
        <taxon>Pseudomonadati</taxon>
        <taxon>Pseudomonadota</taxon>
        <taxon>Alphaproteobacteria</taxon>
        <taxon>Acetobacterales</taxon>
        <taxon>Roseomonadaceae</taxon>
        <taxon>Belnapia</taxon>
    </lineage>
</organism>
<proteinExistence type="predicted"/>
<dbReference type="SMART" id="SM00347">
    <property type="entry name" value="HTH_MARR"/>
    <property type="match status" value="1"/>
</dbReference>
<dbReference type="EMBL" id="FMZX01000023">
    <property type="protein sequence ID" value="SDE22346.1"/>
    <property type="molecule type" value="Genomic_DNA"/>
</dbReference>
<evidence type="ECO:0000259" key="1">
    <source>
        <dbReference type="PROSITE" id="PS50995"/>
    </source>
</evidence>
<dbReference type="RefSeq" id="WP_176849765.1">
    <property type="nucleotide sequence ID" value="NZ_FMZX01000023.1"/>
</dbReference>
<gene>
    <name evidence="2" type="ORF">SAMN04487779_102328</name>
</gene>
<evidence type="ECO:0000313" key="3">
    <source>
        <dbReference type="Proteomes" id="UP000198925"/>
    </source>
</evidence>
<dbReference type="InterPro" id="IPR036390">
    <property type="entry name" value="WH_DNA-bd_sf"/>
</dbReference>
<dbReference type="STRING" id="938405.SAMN02927895_01168"/>
<dbReference type="Proteomes" id="UP000198925">
    <property type="component" value="Unassembled WGS sequence"/>
</dbReference>
<dbReference type="InterPro" id="IPR039422">
    <property type="entry name" value="MarR/SlyA-like"/>
</dbReference>
<name>A0A1G7B7R1_9PROT</name>
<accession>A0A1G7B7R1</accession>
<protein>
    <submittedName>
        <fullName evidence="2">Transcriptional regulator, MarR family</fullName>
    </submittedName>
</protein>
<feature type="domain" description="HTH marR-type" evidence="1">
    <location>
        <begin position="19"/>
        <end position="153"/>
    </location>
</feature>
<keyword evidence="3" id="KW-1185">Reference proteome</keyword>
<dbReference type="PANTHER" id="PTHR33164:SF104">
    <property type="entry name" value="TRANSCRIPTIONAL REGULATORY PROTEIN"/>
    <property type="match status" value="1"/>
</dbReference>